<accession>A0A6C7E9Z6</accession>
<sequence>MKTRTLLLLSVGTALAILLAGGVLLFQLSGQQDAVEPSQVGDEVVVGDLSITVLSASESSDFFSVEVTLAGVDDPSTDSIRLVTGDGRLEATSLPAEGRCTTITVEAQTCTLDFGLEGVASTNRTLIVRRGDEQANWNLAS</sequence>
<organism evidence="1 2">
    <name type="scientific">Ilumatobacter coccineus (strain NBRC 103263 / KCTC 29153 / YM16-304)</name>
    <dbReference type="NCBI Taxonomy" id="1313172"/>
    <lineage>
        <taxon>Bacteria</taxon>
        <taxon>Bacillati</taxon>
        <taxon>Actinomycetota</taxon>
        <taxon>Acidimicrobiia</taxon>
        <taxon>Acidimicrobiales</taxon>
        <taxon>Ilumatobacteraceae</taxon>
        <taxon>Ilumatobacter</taxon>
    </lineage>
</organism>
<protein>
    <submittedName>
        <fullName evidence="1">Uncharacterized protein</fullName>
    </submittedName>
</protein>
<keyword evidence="2" id="KW-1185">Reference proteome</keyword>
<evidence type="ECO:0000313" key="1">
    <source>
        <dbReference type="EMBL" id="BAN03281.1"/>
    </source>
</evidence>
<dbReference type="KEGG" id="aym:YM304_29670"/>
<dbReference type="EMBL" id="AP012057">
    <property type="protein sequence ID" value="BAN03281.1"/>
    <property type="molecule type" value="Genomic_DNA"/>
</dbReference>
<proteinExistence type="predicted"/>
<name>A0A6C7E9Z6_ILUCY</name>
<dbReference type="AlphaFoldDB" id="A0A6C7E9Z6"/>
<gene>
    <name evidence="1" type="ORF">YM304_29670</name>
</gene>
<dbReference type="Proteomes" id="UP000011863">
    <property type="component" value="Chromosome"/>
</dbReference>
<dbReference type="RefSeq" id="WP_015442528.1">
    <property type="nucleotide sequence ID" value="NC_020520.1"/>
</dbReference>
<evidence type="ECO:0000313" key="2">
    <source>
        <dbReference type="Proteomes" id="UP000011863"/>
    </source>
</evidence>
<reference evidence="1 2" key="1">
    <citation type="journal article" date="2013" name="Int. J. Syst. Evol. Microbiol.">
        <title>Ilumatobacter nonamiense sp. nov. and Ilumatobacter coccineum sp. nov., isolated from seashore sand.</title>
        <authorList>
            <person name="Matsumoto A."/>
            <person name="Kasai H."/>
            <person name="Matsuo Y."/>
            <person name="Shizuri Y."/>
            <person name="Ichikawa N."/>
            <person name="Fujita N."/>
            <person name="Omura S."/>
            <person name="Takahashi Y."/>
        </authorList>
    </citation>
    <scope>NUCLEOTIDE SEQUENCE [LARGE SCALE GENOMIC DNA]</scope>
    <source>
        <strain evidence="2">NBRC 103263 / KCTC 29153 / YM16-304</strain>
    </source>
</reference>
<dbReference type="OrthoDB" id="9881829at2"/>